<dbReference type="InterPro" id="IPR010131">
    <property type="entry name" value="MdtP/NodT-like"/>
</dbReference>
<name>A0A7H0LET9_9SPHN</name>
<protein>
    <submittedName>
        <fullName evidence="3">Efflux transporter outer membrane subunit</fullName>
    </submittedName>
</protein>
<keyword evidence="2" id="KW-1134">Transmembrane beta strand</keyword>
<organism evidence="3 4">
    <name type="scientific">Sphingomonas alpina</name>
    <dbReference type="NCBI Taxonomy" id="653931"/>
    <lineage>
        <taxon>Bacteria</taxon>
        <taxon>Pseudomonadati</taxon>
        <taxon>Pseudomonadota</taxon>
        <taxon>Alphaproteobacteria</taxon>
        <taxon>Sphingomonadales</taxon>
        <taxon>Sphingomonadaceae</taxon>
        <taxon>Sphingomonas</taxon>
    </lineage>
</organism>
<dbReference type="GO" id="GO:0015562">
    <property type="term" value="F:efflux transmembrane transporter activity"/>
    <property type="evidence" value="ECO:0007669"/>
    <property type="project" value="InterPro"/>
</dbReference>
<keyword evidence="2" id="KW-0812">Transmembrane</keyword>
<dbReference type="GO" id="GO:0005886">
    <property type="term" value="C:plasma membrane"/>
    <property type="evidence" value="ECO:0007669"/>
    <property type="project" value="UniProtKB-SubCell"/>
</dbReference>
<gene>
    <name evidence="3" type="ORF">H3Z74_15640</name>
</gene>
<dbReference type="NCBIfam" id="TIGR01845">
    <property type="entry name" value="outer_NodT"/>
    <property type="match status" value="1"/>
</dbReference>
<dbReference type="PANTHER" id="PTHR30203:SF33">
    <property type="entry name" value="BLR4455 PROTEIN"/>
    <property type="match status" value="1"/>
</dbReference>
<evidence type="ECO:0000256" key="1">
    <source>
        <dbReference type="ARBA" id="ARBA00007613"/>
    </source>
</evidence>
<sequence>MRFSLLILLGIVPTACMGPAIKVPEPARITSESWGESLYDSQLARGSEVPTSQAPRSETLSENFWQRFGTTDLAELVARARAANPTIEAARARVAQLRGQARIAGAALLPTIGASAGVTATRTDNSNTALYSYSVGQAGLDVAYDLDLFGAARAGKRAARARVAAAAFDSDAAALVVETDAARALVQWAALGDRITVAERDSANARELLRILTVRLREGVATRVDIGLQSGELARLEAQHSSLIEARAQMGAGLAALLGLESPGFKPRSLSLGAIVTPTIGPGQPGDLLFRRPDIRAAEARIAAARGDVQQARAAFKPSLRLSGSGLVQAAAIGGPFGVTLSAGASLFAPIFQGGRLRGQYETASAVQIEAVALYRAALLRALAEGDQALAGMREAGRRVALYERASRDAREASRLARVQFLEGEIPLDTLIDTERNETQTNDAALVARQDELLAVIDLFKALGGAPSGQAGGFQTGS</sequence>
<comment type="subcellular location">
    <subcellularLocation>
        <location evidence="2">Cell membrane</location>
        <topology evidence="2">Lipid-anchor</topology>
    </subcellularLocation>
</comment>
<proteinExistence type="inferred from homology"/>
<comment type="similarity">
    <text evidence="1 2">Belongs to the outer membrane factor (OMF) (TC 1.B.17) family.</text>
</comment>
<evidence type="ECO:0000256" key="2">
    <source>
        <dbReference type="RuleBase" id="RU362097"/>
    </source>
</evidence>
<evidence type="ECO:0000313" key="3">
    <source>
        <dbReference type="EMBL" id="QNQ08192.1"/>
    </source>
</evidence>
<accession>A0A7H0LET9</accession>
<evidence type="ECO:0000313" key="4">
    <source>
        <dbReference type="Proteomes" id="UP000516148"/>
    </source>
</evidence>
<dbReference type="Proteomes" id="UP000516148">
    <property type="component" value="Chromosome"/>
</dbReference>
<dbReference type="InterPro" id="IPR003423">
    <property type="entry name" value="OMP_efflux"/>
</dbReference>
<dbReference type="EMBL" id="CP061038">
    <property type="protein sequence ID" value="QNQ08192.1"/>
    <property type="molecule type" value="Genomic_DNA"/>
</dbReference>
<keyword evidence="2" id="KW-0564">Palmitate</keyword>
<keyword evidence="4" id="KW-1185">Reference proteome</keyword>
<dbReference type="Pfam" id="PF02321">
    <property type="entry name" value="OEP"/>
    <property type="match status" value="2"/>
</dbReference>
<dbReference type="RefSeq" id="WP_187760521.1">
    <property type="nucleotide sequence ID" value="NZ_CP061038.1"/>
</dbReference>
<dbReference type="Gene3D" id="2.20.200.10">
    <property type="entry name" value="Outer membrane efflux proteins (OEP)"/>
    <property type="match status" value="1"/>
</dbReference>
<dbReference type="PANTHER" id="PTHR30203">
    <property type="entry name" value="OUTER MEMBRANE CATION EFFLUX PROTEIN"/>
    <property type="match status" value="1"/>
</dbReference>
<dbReference type="KEGG" id="spap:H3Z74_15640"/>
<reference evidence="3 4" key="1">
    <citation type="submission" date="2020-09" db="EMBL/GenBank/DDBJ databases">
        <title>Sphingomonas sp., a new species isolated from pork steak.</title>
        <authorList>
            <person name="Heidler von Heilborn D."/>
        </authorList>
    </citation>
    <scope>NUCLEOTIDE SEQUENCE [LARGE SCALE GENOMIC DNA]</scope>
    <source>
        <strain evidence="4">S8-3T</strain>
    </source>
</reference>
<keyword evidence="2" id="KW-0449">Lipoprotein</keyword>
<dbReference type="SUPFAM" id="SSF56954">
    <property type="entry name" value="Outer membrane efflux proteins (OEP)"/>
    <property type="match status" value="1"/>
</dbReference>
<keyword evidence="2" id="KW-0472">Membrane</keyword>
<dbReference type="AlphaFoldDB" id="A0A7H0LET9"/>
<dbReference type="Gene3D" id="1.20.1600.10">
    <property type="entry name" value="Outer membrane efflux proteins (OEP)"/>
    <property type="match status" value="1"/>
</dbReference>